<dbReference type="EMBL" id="FNUZ01000001">
    <property type="protein sequence ID" value="SEF52141.1"/>
    <property type="molecule type" value="Genomic_DNA"/>
</dbReference>
<keyword evidence="3" id="KW-1185">Reference proteome</keyword>
<evidence type="ECO:0000256" key="1">
    <source>
        <dbReference type="SAM" id="Phobius"/>
    </source>
</evidence>
<reference evidence="2 3" key="1">
    <citation type="submission" date="2016-10" db="EMBL/GenBank/DDBJ databases">
        <authorList>
            <person name="de Groot N.N."/>
        </authorList>
    </citation>
    <scope>NUCLEOTIDE SEQUENCE [LARGE SCALE GENOMIC DNA]</scope>
    <source>
        <strain evidence="2 3">DSM 26915</strain>
    </source>
</reference>
<dbReference type="RefSeq" id="WP_103908714.1">
    <property type="nucleotide sequence ID" value="NZ_FNUZ01000001.1"/>
</dbReference>
<keyword evidence="1" id="KW-0472">Membrane</keyword>
<evidence type="ECO:0000313" key="3">
    <source>
        <dbReference type="Proteomes" id="UP000236752"/>
    </source>
</evidence>
<keyword evidence="1" id="KW-1133">Transmembrane helix</keyword>
<dbReference type="Proteomes" id="UP000236752">
    <property type="component" value="Unassembled WGS sequence"/>
</dbReference>
<protein>
    <recommendedName>
        <fullName evidence="4">Flp pilus assembly protein TadG</fullName>
    </recommendedName>
</protein>
<name>A0A1H5SQL9_9RHOB</name>
<keyword evidence="1" id="KW-0812">Transmembrane</keyword>
<accession>A0A1H5SQL9</accession>
<organism evidence="2 3">
    <name type="scientific">Thalassococcus halodurans</name>
    <dbReference type="NCBI Taxonomy" id="373675"/>
    <lineage>
        <taxon>Bacteria</taxon>
        <taxon>Pseudomonadati</taxon>
        <taxon>Pseudomonadota</taxon>
        <taxon>Alphaproteobacteria</taxon>
        <taxon>Rhodobacterales</taxon>
        <taxon>Roseobacteraceae</taxon>
        <taxon>Thalassococcus</taxon>
    </lineage>
</organism>
<proteinExistence type="predicted"/>
<feature type="transmembrane region" description="Helical" evidence="1">
    <location>
        <begin position="21"/>
        <end position="44"/>
    </location>
</feature>
<dbReference type="AlphaFoldDB" id="A0A1H5SQL9"/>
<evidence type="ECO:0008006" key="4">
    <source>
        <dbReference type="Google" id="ProtNLM"/>
    </source>
</evidence>
<gene>
    <name evidence="2" type="ORF">SAMN04488045_0311</name>
</gene>
<sequence>MITSFNTNFRRFLKSEEGTSTVAFALWVPLFIGVIISGVELAALTARHTVLESSLDKTVREVRLGTGTIYDHNSLKTSICEKATILPECEANLQLEMVRLDLRDWTAPPAAVACVDTSDEVEPVVAFEYGRDNELMFLRACYRYKPVAPTTAMGSSLPKDSEGYTAIISTSAFVQEPS</sequence>
<dbReference type="OrthoDB" id="7907064at2"/>
<evidence type="ECO:0000313" key="2">
    <source>
        <dbReference type="EMBL" id="SEF52141.1"/>
    </source>
</evidence>